<comment type="catalytic activity">
    <reaction evidence="7 15">
        <text>N-terminal L-lysyl-[protein] + L-leucyl-tRNA(Leu) = N-terminal L-leucyl-L-lysyl-[protein] + tRNA(Leu) + H(+)</text>
        <dbReference type="Rhea" id="RHEA:12340"/>
        <dbReference type="Rhea" id="RHEA-COMP:9613"/>
        <dbReference type="Rhea" id="RHEA-COMP:9622"/>
        <dbReference type="Rhea" id="RHEA-COMP:12670"/>
        <dbReference type="Rhea" id="RHEA-COMP:12671"/>
        <dbReference type="ChEBI" id="CHEBI:15378"/>
        <dbReference type="ChEBI" id="CHEBI:65249"/>
        <dbReference type="ChEBI" id="CHEBI:78442"/>
        <dbReference type="ChEBI" id="CHEBI:78494"/>
        <dbReference type="ChEBI" id="CHEBI:133043"/>
        <dbReference type="EC" id="2.3.2.6"/>
    </reaction>
</comment>
<organism evidence="16">
    <name type="scientific">Sulfurovum sp. enrichment culture clone C5</name>
    <dbReference type="NCBI Taxonomy" id="497650"/>
    <lineage>
        <taxon>Bacteria</taxon>
        <taxon>Pseudomonadati</taxon>
        <taxon>Campylobacterota</taxon>
        <taxon>Epsilonproteobacteria</taxon>
        <taxon>Campylobacterales</taxon>
        <taxon>Sulfurovaceae</taxon>
        <taxon>Sulfurovum</taxon>
        <taxon>environmental samples</taxon>
    </lineage>
</organism>
<accession>A0A0S4XRA6</accession>
<protein>
    <recommendedName>
        <fullName evidence="11 15">Leucyl/phenylalanyl-tRNA--protein transferase</fullName>
        <ecNumber evidence="10 15">2.3.2.6</ecNumber>
    </recommendedName>
    <alternativeName>
        <fullName evidence="12 15">L/F-transferase</fullName>
    </alternativeName>
    <alternativeName>
        <fullName evidence="13 15">Leucyltransferase</fullName>
    </alternativeName>
    <alternativeName>
        <fullName evidence="14 15">Phenyalanyltransferase</fullName>
    </alternativeName>
</protein>
<dbReference type="PANTHER" id="PTHR30098:SF2">
    <property type="entry name" value="LEUCYL_PHENYLALANYL-TRNA--PROTEIN TRANSFERASE"/>
    <property type="match status" value="1"/>
</dbReference>
<evidence type="ECO:0000256" key="3">
    <source>
        <dbReference type="ARBA" id="ARBA00022679"/>
    </source>
</evidence>
<dbReference type="InterPro" id="IPR042221">
    <property type="entry name" value="Leu/Phe-tRNA_Trfase_N"/>
</dbReference>
<evidence type="ECO:0000256" key="8">
    <source>
        <dbReference type="ARBA" id="ARBA00054043"/>
    </source>
</evidence>
<evidence type="ECO:0000256" key="2">
    <source>
        <dbReference type="ARBA" id="ARBA00022490"/>
    </source>
</evidence>
<dbReference type="InterPro" id="IPR042203">
    <property type="entry name" value="Leu/Phe-tRNA_Trfase_C"/>
</dbReference>
<evidence type="ECO:0000256" key="11">
    <source>
        <dbReference type="ARBA" id="ARBA00074372"/>
    </source>
</evidence>
<evidence type="ECO:0000256" key="15">
    <source>
        <dbReference type="HAMAP-Rule" id="MF_00688"/>
    </source>
</evidence>
<dbReference type="FunFam" id="3.30.70.3550:FF:000001">
    <property type="entry name" value="Leucyl/phenylalanyl-tRNA--protein transferase"/>
    <property type="match status" value="1"/>
</dbReference>
<evidence type="ECO:0000256" key="1">
    <source>
        <dbReference type="ARBA" id="ARBA00004496"/>
    </source>
</evidence>
<dbReference type="GO" id="GO:0008914">
    <property type="term" value="F:leucyl-tRNA--protein transferase activity"/>
    <property type="evidence" value="ECO:0007669"/>
    <property type="project" value="UniProtKB-UniRule"/>
</dbReference>
<dbReference type="EC" id="2.3.2.6" evidence="10 15"/>
<comment type="function">
    <text evidence="8 15">Functions in the N-end rule pathway of protein degradation where it conjugates Leu, Phe and, less efficiently, Met from aminoacyl-tRNAs to the N-termini of proteins containing an N-terminal arginine or lysine.</text>
</comment>
<evidence type="ECO:0000313" key="16">
    <source>
        <dbReference type="EMBL" id="CUV66289.1"/>
    </source>
</evidence>
<keyword evidence="3 15" id="KW-0808">Transferase</keyword>
<dbReference type="SUPFAM" id="SSF55729">
    <property type="entry name" value="Acyl-CoA N-acyltransferases (Nat)"/>
    <property type="match status" value="1"/>
</dbReference>
<evidence type="ECO:0000256" key="10">
    <source>
        <dbReference type="ARBA" id="ARBA00066767"/>
    </source>
</evidence>
<keyword evidence="4 15" id="KW-0012">Acyltransferase</keyword>
<reference evidence="16" key="1">
    <citation type="submission" date="2015-11" db="EMBL/GenBank/DDBJ databases">
        <authorList>
            <person name="Zhang Y."/>
            <person name="Guo Z."/>
        </authorList>
    </citation>
    <scope>NUCLEOTIDE SEQUENCE</scope>
    <source>
        <strain evidence="16">BN30871</strain>
    </source>
</reference>
<sequence>MEDVFTINELGDYAFPNPRFASDEGLLAYGGDLSPSRLLVAYRQGIFPWFNDTDPILWWSPNPRLILLPTDFKVSKSLSKTIKSGIFEVKFDHDFKSVIRNCASTPRSRQNGTWITLQMQEAYIELHKMGFAHSVETYLDDKLVGGLYGIAMGKGFFGESMFAHVSDASKVALKTLSDVLACKGYDFIDCQVRTEHLVKLGAVEISRDDFLDRLKLTLQKPSDIGSWQDFI</sequence>
<evidence type="ECO:0000256" key="7">
    <source>
        <dbReference type="ARBA" id="ARBA00051538"/>
    </source>
</evidence>
<proteinExistence type="inferred from homology"/>
<comment type="catalytic activity">
    <reaction evidence="6 15">
        <text>N-terminal L-arginyl-[protein] + L-leucyl-tRNA(Leu) = N-terminal L-leucyl-L-arginyl-[protein] + tRNA(Leu) + H(+)</text>
        <dbReference type="Rhea" id="RHEA:50416"/>
        <dbReference type="Rhea" id="RHEA-COMP:9613"/>
        <dbReference type="Rhea" id="RHEA-COMP:9622"/>
        <dbReference type="Rhea" id="RHEA-COMP:12672"/>
        <dbReference type="Rhea" id="RHEA-COMP:12673"/>
        <dbReference type="ChEBI" id="CHEBI:15378"/>
        <dbReference type="ChEBI" id="CHEBI:64719"/>
        <dbReference type="ChEBI" id="CHEBI:78442"/>
        <dbReference type="ChEBI" id="CHEBI:78494"/>
        <dbReference type="ChEBI" id="CHEBI:133044"/>
        <dbReference type="EC" id="2.3.2.6"/>
    </reaction>
</comment>
<dbReference type="Gene3D" id="3.40.630.70">
    <property type="entry name" value="Leucyl/phenylalanyl-tRNA-protein transferase, C-terminal domain"/>
    <property type="match status" value="1"/>
</dbReference>
<comment type="subcellular location">
    <subcellularLocation>
        <location evidence="1 15">Cytoplasm</location>
    </subcellularLocation>
</comment>
<evidence type="ECO:0000256" key="12">
    <source>
        <dbReference type="ARBA" id="ARBA00077136"/>
    </source>
</evidence>
<evidence type="ECO:0000256" key="13">
    <source>
        <dbReference type="ARBA" id="ARBA00077165"/>
    </source>
</evidence>
<dbReference type="AlphaFoldDB" id="A0A0S4XRA6"/>
<evidence type="ECO:0000256" key="4">
    <source>
        <dbReference type="ARBA" id="ARBA00023315"/>
    </source>
</evidence>
<dbReference type="PANTHER" id="PTHR30098">
    <property type="entry name" value="LEUCYL/PHENYLALANYL-TRNA--PROTEIN TRANSFERASE"/>
    <property type="match status" value="1"/>
</dbReference>
<dbReference type="GO" id="GO:0005737">
    <property type="term" value="C:cytoplasm"/>
    <property type="evidence" value="ECO:0007669"/>
    <property type="project" value="UniProtKB-SubCell"/>
</dbReference>
<dbReference type="HAMAP" id="MF_00688">
    <property type="entry name" value="Leu_Phe_trans"/>
    <property type="match status" value="1"/>
</dbReference>
<name>A0A0S4XRA6_9BACT</name>
<dbReference type="NCBIfam" id="TIGR00667">
    <property type="entry name" value="aat"/>
    <property type="match status" value="1"/>
</dbReference>
<keyword evidence="2 15" id="KW-0963">Cytoplasm</keyword>
<evidence type="ECO:0000256" key="14">
    <source>
        <dbReference type="ARBA" id="ARBA00083640"/>
    </source>
</evidence>
<dbReference type="GO" id="GO:0030163">
    <property type="term" value="P:protein catabolic process"/>
    <property type="evidence" value="ECO:0007669"/>
    <property type="project" value="UniProtKB-UniRule"/>
</dbReference>
<evidence type="ECO:0000256" key="9">
    <source>
        <dbReference type="ARBA" id="ARBA00061535"/>
    </source>
</evidence>
<comment type="catalytic activity">
    <reaction evidence="5 15">
        <text>L-phenylalanyl-tRNA(Phe) + an N-terminal L-alpha-aminoacyl-[protein] = an N-terminal L-phenylalanyl-L-alpha-aminoacyl-[protein] + tRNA(Phe)</text>
        <dbReference type="Rhea" id="RHEA:43632"/>
        <dbReference type="Rhea" id="RHEA-COMP:9668"/>
        <dbReference type="Rhea" id="RHEA-COMP:9699"/>
        <dbReference type="Rhea" id="RHEA-COMP:10636"/>
        <dbReference type="Rhea" id="RHEA-COMP:10637"/>
        <dbReference type="ChEBI" id="CHEBI:78442"/>
        <dbReference type="ChEBI" id="CHEBI:78531"/>
        <dbReference type="ChEBI" id="CHEBI:78597"/>
        <dbReference type="ChEBI" id="CHEBI:83561"/>
        <dbReference type="EC" id="2.3.2.6"/>
    </reaction>
</comment>
<dbReference type="Gene3D" id="3.30.70.3550">
    <property type="entry name" value="Leucyl/phenylalanyl-tRNA-protein transferase, N-terminal domain"/>
    <property type="match status" value="1"/>
</dbReference>
<comment type="similarity">
    <text evidence="9 15">Belongs to the L/F-transferase family.</text>
</comment>
<dbReference type="EMBL" id="FAXN01000075">
    <property type="protein sequence ID" value="CUV66289.1"/>
    <property type="molecule type" value="Genomic_DNA"/>
</dbReference>
<gene>
    <name evidence="15 16" type="primary">aat</name>
    <name evidence="16" type="ORF">BN3087_710019</name>
</gene>
<dbReference type="InterPro" id="IPR004616">
    <property type="entry name" value="Leu/Phe-tRNA_Trfase"/>
</dbReference>
<evidence type="ECO:0000256" key="6">
    <source>
        <dbReference type="ARBA" id="ARBA00050652"/>
    </source>
</evidence>
<dbReference type="Pfam" id="PF03588">
    <property type="entry name" value="Leu_Phe_trans"/>
    <property type="match status" value="1"/>
</dbReference>
<dbReference type="InterPro" id="IPR016181">
    <property type="entry name" value="Acyl_CoA_acyltransferase"/>
</dbReference>
<evidence type="ECO:0000256" key="5">
    <source>
        <dbReference type="ARBA" id="ARBA00050607"/>
    </source>
</evidence>